<dbReference type="EMBL" id="MW390887">
    <property type="protein sequence ID" value="QTI57546.1"/>
    <property type="molecule type" value="mRNA"/>
</dbReference>
<dbReference type="SMART" id="SM00369">
    <property type="entry name" value="LRR_TYP"/>
    <property type="match status" value="4"/>
</dbReference>
<evidence type="ECO:0000256" key="2">
    <source>
        <dbReference type="ARBA" id="ARBA00022729"/>
    </source>
</evidence>
<protein>
    <submittedName>
        <fullName evidence="7">Leucine-rich repeat protein</fullName>
    </submittedName>
</protein>
<feature type="region of interest" description="Disordered" evidence="4">
    <location>
        <begin position="605"/>
        <end position="642"/>
    </location>
</feature>
<keyword evidence="5" id="KW-1133">Transmembrane helix</keyword>
<dbReference type="Gene3D" id="3.80.10.10">
    <property type="entry name" value="Ribonuclease Inhibitor"/>
    <property type="match status" value="2"/>
</dbReference>
<dbReference type="InterPro" id="IPR032675">
    <property type="entry name" value="LRR_dom_sf"/>
</dbReference>
<evidence type="ECO:0000256" key="1">
    <source>
        <dbReference type="ARBA" id="ARBA00022614"/>
    </source>
</evidence>
<evidence type="ECO:0000256" key="4">
    <source>
        <dbReference type="SAM" id="MobiDB-lite"/>
    </source>
</evidence>
<feature type="compositionally biased region" description="Basic and acidic residues" evidence="4">
    <location>
        <begin position="669"/>
        <end position="687"/>
    </location>
</feature>
<dbReference type="PANTHER" id="PTHR24369">
    <property type="entry name" value="ANTIGEN BSP, PUTATIVE-RELATED"/>
    <property type="match status" value="1"/>
</dbReference>
<evidence type="ECO:0000259" key="6">
    <source>
        <dbReference type="PROSITE" id="PS51212"/>
    </source>
</evidence>
<feature type="region of interest" description="Disordered" evidence="4">
    <location>
        <begin position="663"/>
        <end position="699"/>
    </location>
</feature>
<dbReference type="Pfam" id="PF13855">
    <property type="entry name" value="LRR_8"/>
    <property type="match status" value="1"/>
</dbReference>
<dbReference type="InterPro" id="IPR003591">
    <property type="entry name" value="Leu-rich_rpt_typical-subtyp"/>
</dbReference>
<evidence type="ECO:0000256" key="5">
    <source>
        <dbReference type="SAM" id="Phobius"/>
    </source>
</evidence>
<dbReference type="SUPFAM" id="SSF52058">
    <property type="entry name" value="L domain-like"/>
    <property type="match status" value="1"/>
</dbReference>
<dbReference type="InterPro" id="IPR000372">
    <property type="entry name" value="LRRNT"/>
</dbReference>
<evidence type="ECO:0000256" key="3">
    <source>
        <dbReference type="ARBA" id="ARBA00022737"/>
    </source>
</evidence>
<dbReference type="Pfam" id="PF01822">
    <property type="entry name" value="WSC"/>
    <property type="match status" value="1"/>
</dbReference>
<keyword evidence="5" id="KW-0812">Transmembrane</keyword>
<dbReference type="GO" id="GO:0005886">
    <property type="term" value="C:plasma membrane"/>
    <property type="evidence" value="ECO:0007669"/>
    <property type="project" value="TreeGrafter"/>
</dbReference>
<feature type="domain" description="WSC" evidence="6">
    <location>
        <begin position="260"/>
        <end position="352"/>
    </location>
</feature>
<proteinExistence type="evidence at transcript level"/>
<dbReference type="InterPro" id="IPR000483">
    <property type="entry name" value="Cys-rich_flank_reg_C"/>
</dbReference>
<keyword evidence="2" id="KW-0732">Signal</keyword>
<keyword evidence="3" id="KW-0677">Repeat</keyword>
<reference evidence="7" key="1">
    <citation type="submission" date="2020-12" db="EMBL/GenBank/DDBJ databases">
        <authorList>
            <person name="Zhou J."/>
            <person name="Li Y."/>
        </authorList>
    </citation>
    <scope>NUCLEOTIDE SEQUENCE</scope>
</reference>
<dbReference type="FunFam" id="3.80.10.10:FF:000082">
    <property type="entry name" value="Leucine-rich repeat-containing 24"/>
    <property type="match status" value="1"/>
</dbReference>
<dbReference type="AlphaFoldDB" id="A0A8A6IFL1"/>
<feature type="transmembrane region" description="Helical" evidence="5">
    <location>
        <begin position="451"/>
        <end position="478"/>
    </location>
</feature>
<feature type="compositionally biased region" description="Acidic residues" evidence="4">
    <location>
        <begin position="688"/>
        <end position="699"/>
    </location>
</feature>
<dbReference type="SMART" id="SM00082">
    <property type="entry name" value="LRRCT"/>
    <property type="match status" value="1"/>
</dbReference>
<dbReference type="SMART" id="SM00013">
    <property type="entry name" value="LRRNT"/>
    <property type="match status" value="1"/>
</dbReference>
<evidence type="ECO:0000313" key="7">
    <source>
        <dbReference type="EMBL" id="QTI57546.1"/>
    </source>
</evidence>
<sequence>MQAYTESVFAAMDPAARIRWLGGQCAEFERRLQDAVPPELVPRFRAGLEDVVVTWEREHGQTGEGIDGVAQLRKLRDWAVSNRLTMAGFTSRRLPWTFDIILWLALSRTVAQRCPSPCQCSSAAEGLKVDCKDNELPSVPRNIPDTTAVLLLLRNGISRIPAGTFSRLARVQKLSLNNNQLTFLETETLLGLNSLQDLDLSNNRITAIDVRTFRDVPALRKLNLSRNRIWHLTSQTFTGLTSLQTLLLANNQLTTIGRGSSQYIGCFADSAGDRDFPVSLTHRYSLSPASCVETCAAMGYSYAGLQESITCLCGHSFGKHAKVAESECGGECSGGLPTGCGGNLRNAVWATGPPLFSNLPALDSITLHGNPWFCDCLQHGLVSFVNNRSREQLGGSPTCAGPQAVQGMPLVNLTLADLQRQCATIPPSTTTSPTAAPVTPPCAHAQKDTRYLRVMVAAIVGCFLIIMNLVLILMCVFLSRQSYRRAVRYNRAMERGRRINNFRRERKGTGLLADLTYTPATDLPEVESQHEETDQFDDYATVVDRLLREPPTPDTSLSPPYAVPFNAKVNNIRADAPNNSADGRQNTVLGRSTFLPLHHFDAAGDITDSDTELRSSPEGLNSDTSPEERTEHSDNCSVKNRPAFPTTCADDDHDYSEVLDAVETTDTAVEAKNEETKEQNRTANTDDHDYDDPPMEDLL</sequence>
<dbReference type="PROSITE" id="PS51450">
    <property type="entry name" value="LRR"/>
    <property type="match status" value="2"/>
</dbReference>
<name>A0A8A6IFL1_BRABE</name>
<keyword evidence="5" id="KW-0472">Membrane</keyword>
<dbReference type="InterPro" id="IPR002889">
    <property type="entry name" value="WSC_carb-bd"/>
</dbReference>
<dbReference type="InterPro" id="IPR001611">
    <property type="entry name" value="Leu-rich_rpt"/>
</dbReference>
<accession>A0A8A6IFL1</accession>
<organism evidence="7">
    <name type="scientific">Branchiostoma belcheri</name>
    <name type="common">Amphioxus</name>
    <dbReference type="NCBI Taxonomy" id="7741"/>
    <lineage>
        <taxon>Eukaryota</taxon>
        <taxon>Metazoa</taxon>
        <taxon>Chordata</taxon>
        <taxon>Cephalochordata</taxon>
        <taxon>Leptocardii</taxon>
        <taxon>Amphioxiformes</taxon>
        <taxon>Branchiostomatidae</taxon>
        <taxon>Branchiostoma</taxon>
    </lineage>
</organism>
<keyword evidence="1" id="KW-0433">Leucine-rich repeat</keyword>
<dbReference type="PANTHER" id="PTHR24369:SF210">
    <property type="entry name" value="CHAOPTIN-RELATED"/>
    <property type="match status" value="1"/>
</dbReference>
<dbReference type="SMART" id="SM00321">
    <property type="entry name" value="WSC"/>
    <property type="match status" value="1"/>
</dbReference>
<dbReference type="PROSITE" id="PS51212">
    <property type="entry name" value="WSC"/>
    <property type="match status" value="1"/>
</dbReference>
<dbReference type="InterPro" id="IPR050541">
    <property type="entry name" value="LRR_TM_domain-containing"/>
</dbReference>